<keyword evidence="5" id="KW-1185">Reference proteome</keyword>
<dbReference type="PANTHER" id="PTHR37299">
    <property type="entry name" value="TRANSCRIPTIONAL REGULATOR-RELATED"/>
    <property type="match status" value="1"/>
</dbReference>
<evidence type="ECO:0000259" key="2">
    <source>
        <dbReference type="PROSITE" id="PS50110"/>
    </source>
</evidence>
<dbReference type="Pfam" id="PF00072">
    <property type="entry name" value="Response_reg"/>
    <property type="match status" value="1"/>
</dbReference>
<evidence type="ECO:0000256" key="1">
    <source>
        <dbReference type="PROSITE-ProRule" id="PRU00169"/>
    </source>
</evidence>
<dbReference type="InterPro" id="IPR007492">
    <property type="entry name" value="LytTR_DNA-bd_dom"/>
</dbReference>
<feature type="modified residue" description="4-aspartylphosphate" evidence="1">
    <location>
        <position position="55"/>
    </location>
</feature>
<evidence type="ECO:0000313" key="5">
    <source>
        <dbReference type="Proteomes" id="UP000032049"/>
    </source>
</evidence>
<dbReference type="STRING" id="1503925.TH53_05680"/>
<dbReference type="RefSeq" id="WP_041879406.1">
    <property type="nucleotide sequence ID" value="NZ_CP157278.1"/>
</dbReference>
<dbReference type="PROSITE" id="PS50930">
    <property type="entry name" value="HTH_LYTTR"/>
    <property type="match status" value="1"/>
</dbReference>
<dbReference type="AlphaFoldDB" id="A0A0D0GLG0"/>
<dbReference type="SUPFAM" id="SSF52172">
    <property type="entry name" value="CheY-like"/>
    <property type="match status" value="1"/>
</dbReference>
<dbReference type="SMART" id="SM00850">
    <property type="entry name" value="LytTR"/>
    <property type="match status" value="1"/>
</dbReference>
<dbReference type="Proteomes" id="UP000032049">
    <property type="component" value="Unassembled WGS sequence"/>
</dbReference>
<organism evidence="4 5">
    <name type="scientific">Pedobacter lusitanus</name>
    <dbReference type="NCBI Taxonomy" id="1503925"/>
    <lineage>
        <taxon>Bacteria</taxon>
        <taxon>Pseudomonadati</taxon>
        <taxon>Bacteroidota</taxon>
        <taxon>Sphingobacteriia</taxon>
        <taxon>Sphingobacteriales</taxon>
        <taxon>Sphingobacteriaceae</taxon>
        <taxon>Pedobacter</taxon>
    </lineage>
</organism>
<dbReference type="Pfam" id="PF04397">
    <property type="entry name" value="LytTR"/>
    <property type="match status" value="1"/>
</dbReference>
<dbReference type="GO" id="GO:0000156">
    <property type="term" value="F:phosphorelay response regulator activity"/>
    <property type="evidence" value="ECO:0007669"/>
    <property type="project" value="InterPro"/>
</dbReference>
<dbReference type="InterPro" id="IPR011006">
    <property type="entry name" value="CheY-like_superfamily"/>
</dbReference>
<dbReference type="GO" id="GO:0003677">
    <property type="term" value="F:DNA binding"/>
    <property type="evidence" value="ECO:0007669"/>
    <property type="project" value="InterPro"/>
</dbReference>
<proteinExistence type="predicted"/>
<feature type="domain" description="HTH LytTR-type" evidence="3">
    <location>
        <begin position="139"/>
        <end position="202"/>
    </location>
</feature>
<dbReference type="PROSITE" id="PS50110">
    <property type="entry name" value="RESPONSE_REGULATORY"/>
    <property type="match status" value="1"/>
</dbReference>
<accession>A0A0D0GLG0</accession>
<protein>
    <recommendedName>
        <fullName evidence="6">LytTR family two component transcriptional regulator</fullName>
    </recommendedName>
</protein>
<evidence type="ECO:0008006" key="6">
    <source>
        <dbReference type="Google" id="ProtNLM"/>
    </source>
</evidence>
<dbReference type="OrthoDB" id="9787344at2"/>
<dbReference type="Gene3D" id="2.40.50.1020">
    <property type="entry name" value="LytTr DNA-binding domain"/>
    <property type="match status" value="1"/>
</dbReference>
<name>A0A0D0GLG0_9SPHI</name>
<gene>
    <name evidence="4" type="ORF">TH53_05680</name>
</gene>
<dbReference type="EMBL" id="JXRA01000024">
    <property type="protein sequence ID" value="KIO78082.1"/>
    <property type="molecule type" value="Genomic_DNA"/>
</dbReference>
<dbReference type="InterPro" id="IPR046947">
    <property type="entry name" value="LytR-like"/>
</dbReference>
<dbReference type="InterPro" id="IPR001789">
    <property type="entry name" value="Sig_transdc_resp-reg_receiver"/>
</dbReference>
<dbReference type="SMART" id="SM00448">
    <property type="entry name" value="REC"/>
    <property type="match status" value="1"/>
</dbReference>
<sequence length="240" mass="27493">MYKCFIIDDESHAIETLKKYATDSAQLEVVSSSQNPLEAVKYINERKDIDITFLDIDMPEMSGLDVADLIYKNTAIIFTTGHAGYAVQGFEKNISDFLLKPISFEKFLKSVTKVINKIEEQKPQSTPKNESYFFVNPGIKGKMLKVNYDDVEYIEGLNNYIVIHTPQNNHIIYLTMKEIEAGLPTLNFIRIHKSYIINIDKVTMMEGNKIMIDKMILPIGSSFKDQLLKKVNSNVIKTHR</sequence>
<evidence type="ECO:0000313" key="4">
    <source>
        <dbReference type="EMBL" id="KIO78082.1"/>
    </source>
</evidence>
<dbReference type="Gene3D" id="3.40.50.2300">
    <property type="match status" value="1"/>
</dbReference>
<reference evidence="4 5" key="1">
    <citation type="submission" date="2015-01" db="EMBL/GenBank/DDBJ databases">
        <title>Draft genome sequence of Pedobacter sp. NL19 isolated from sludge of an effluent treatment pond in an abandoned uranium mine.</title>
        <authorList>
            <person name="Santos T."/>
            <person name="Caetano T."/>
            <person name="Covas C."/>
            <person name="Cruz A."/>
            <person name="Mendo S."/>
        </authorList>
    </citation>
    <scope>NUCLEOTIDE SEQUENCE [LARGE SCALE GENOMIC DNA]</scope>
    <source>
        <strain evidence="4 5">NL19</strain>
    </source>
</reference>
<dbReference type="PANTHER" id="PTHR37299:SF1">
    <property type="entry name" value="STAGE 0 SPORULATION PROTEIN A HOMOLOG"/>
    <property type="match status" value="1"/>
</dbReference>
<feature type="domain" description="Response regulatory" evidence="2">
    <location>
        <begin position="3"/>
        <end position="115"/>
    </location>
</feature>
<comment type="caution">
    <text evidence="4">The sequence shown here is derived from an EMBL/GenBank/DDBJ whole genome shotgun (WGS) entry which is preliminary data.</text>
</comment>
<evidence type="ECO:0000259" key="3">
    <source>
        <dbReference type="PROSITE" id="PS50930"/>
    </source>
</evidence>
<keyword evidence="1" id="KW-0597">Phosphoprotein</keyword>